<dbReference type="Proteomes" id="UP000015454">
    <property type="component" value="Unassembled WGS sequence"/>
</dbReference>
<comment type="caution">
    <text evidence="1">The sequence shown here is derived from an EMBL/GenBank/DDBJ whole genome shotgun (WGS) entry which is preliminary data.</text>
</comment>
<evidence type="ECO:0000313" key="1">
    <source>
        <dbReference type="EMBL" id="EQA45407.1"/>
    </source>
</evidence>
<evidence type="ECO:0000313" key="2">
    <source>
        <dbReference type="Proteomes" id="UP000015454"/>
    </source>
</evidence>
<gene>
    <name evidence="1" type="ORF">LEP1GSC050_3351</name>
</gene>
<keyword evidence="2" id="KW-1185">Reference proteome</keyword>
<dbReference type="EMBL" id="AHMO02000008">
    <property type="protein sequence ID" value="EQA45407.1"/>
    <property type="molecule type" value="Genomic_DNA"/>
</dbReference>
<accession>T0FCS8</accession>
<protein>
    <submittedName>
        <fullName evidence="1">Uncharacterized protein</fullName>
    </submittedName>
</protein>
<sequence>MDAWADGNECFMSGFPSTLPTTVIKGLFREIAFFKNKTNRSFA</sequence>
<dbReference type="AlphaFoldDB" id="T0FCS8"/>
<name>T0FCS8_9LEPT</name>
<reference evidence="1" key="1">
    <citation type="submission" date="2013-05" db="EMBL/GenBank/DDBJ databases">
        <authorList>
            <person name="Harkins D.M."/>
            <person name="Durkin A.S."/>
            <person name="Brinkac L.M."/>
            <person name="Haft D.H."/>
            <person name="Selengut J.D."/>
            <person name="Sanka R."/>
            <person name="DePew J."/>
            <person name="Purushe J."/>
            <person name="Hartskeerl R.A."/>
            <person name="Ahmed A."/>
            <person name="van der Linden H."/>
            <person name="Goris M.G.A."/>
            <person name="Vinetz J.M."/>
            <person name="Sutton G.G."/>
            <person name="Nierman W.C."/>
            <person name="Fouts D.E."/>
        </authorList>
    </citation>
    <scope>NUCLEOTIDE SEQUENCE [LARGE SCALE GENOMIC DNA]</scope>
    <source>
        <strain evidence="1">5399</strain>
    </source>
</reference>
<proteinExistence type="predicted"/>
<organism evidence="1 2">
    <name type="scientific">Leptospira broomii serovar Hurstbridge str. 5399</name>
    <dbReference type="NCBI Taxonomy" id="1049789"/>
    <lineage>
        <taxon>Bacteria</taxon>
        <taxon>Pseudomonadati</taxon>
        <taxon>Spirochaetota</taxon>
        <taxon>Spirochaetia</taxon>
        <taxon>Leptospirales</taxon>
        <taxon>Leptospiraceae</taxon>
        <taxon>Leptospira</taxon>
    </lineage>
</organism>